<protein>
    <submittedName>
        <fullName evidence="1">Uncharacterized protein</fullName>
    </submittedName>
</protein>
<dbReference type="OrthoDB" id="305637at2759"/>
<dbReference type="Proteomes" id="UP000692954">
    <property type="component" value="Unassembled WGS sequence"/>
</dbReference>
<name>A0A8S1RKZ1_9CILI</name>
<sequence>MTAKTIGFKKAIQIIEDEQQKKLADIEEKTKANIEYVEALLSMIIQFQSNIIFQLDQLIKMVNNWIQNIQLNGQFEKYKYSFFEELDKLIKDPKSLSTNPIINNISKINQSQKSLLNQELQWFREFKEYSLSILSNIQIDQNFDCVKLQTEQKNFDHAQIKPLFQHNDIQMRDNGKTVIVYVNEQSLRLVKYTLHSKYQELVGGVKVGSGFREMIQQNGYKGDGQGQGSYLLSNGDSQHFHHSANTQGKAFKFQSSDILIIEVSIEQKYIKWSKQNSQDYLITEIDTLYPCVYIDNSKVKIKGIL</sequence>
<reference evidence="1" key="1">
    <citation type="submission" date="2021-01" db="EMBL/GenBank/DDBJ databases">
        <authorList>
            <consortium name="Genoscope - CEA"/>
            <person name="William W."/>
        </authorList>
    </citation>
    <scope>NUCLEOTIDE SEQUENCE</scope>
</reference>
<evidence type="ECO:0000313" key="1">
    <source>
        <dbReference type="EMBL" id="CAD8128846.1"/>
    </source>
</evidence>
<evidence type="ECO:0000313" key="2">
    <source>
        <dbReference type="Proteomes" id="UP000692954"/>
    </source>
</evidence>
<dbReference type="AlphaFoldDB" id="A0A8S1RKZ1"/>
<comment type="caution">
    <text evidence="1">The sequence shown here is derived from an EMBL/GenBank/DDBJ whole genome shotgun (WGS) entry which is preliminary data.</text>
</comment>
<accession>A0A8S1RKZ1</accession>
<gene>
    <name evidence="1" type="ORF">PSON_ATCC_30995.1.T1980021</name>
</gene>
<proteinExistence type="predicted"/>
<keyword evidence="2" id="KW-1185">Reference proteome</keyword>
<organism evidence="1 2">
    <name type="scientific">Paramecium sonneborni</name>
    <dbReference type="NCBI Taxonomy" id="65129"/>
    <lineage>
        <taxon>Eukaryota</taxon>
        <taxon>Sar</taxon>
        <taxon>Alveolata</taxon>
        <taxon>Ciliophora</taxon>
        <taxon>Intramacronucleata</taxon>
        <taxon>Oligohymenophorea</taxon>
        <taxon>Peniculida</taxon>
        <taxon>Parameciidae</taxon>
        <taxon>Paramecium</taxon>
    </lineage>
</organism>
<dbReference type="EMBL" id="CAJJDN010000198">
    <property type="protein sequence ID" value="CAD8128846.1"/>
    <property type="molecule type" value="Genomic_DNA"/>
</dbReference>